<evidence type="ECO:0000256" key="1">
    <source>
        <dbReference type="ARBA" id="ARBA00022729"/>
    </source>
</evidence>
<evidence type="ECO:0000313" key="5">
    <source>
        <dbReference type="Proteomes" id="UP000541136"/>
    </source>
</evidence>
<dbReference type="PANTHER" id="PTHR35936">
    <property type="entry name" value="MEMBRANE-BOUND LYTIC MUREIN TRANSGLYCOSYLASE F"/>
    <property type="match status" value="1"/>
</dbReference>
<organism evidence="4 5">
    <name type="scientific">Castellaniella defragrans</name>
    <name type="common">Alcaligenes defragrans</name>
    <dbReference type="NCBI Taxonomy" id="75697"/>
    <lineage>
        <taxon>Bacteria</taxon>
        <taxon>Pseudomonadati</taxon>
        <taxon>Pseudomonadota</taxon>
        <taxon>Betaproteobacteria</taxon>
        <taxon>Burkholderiales</taxon>
        <taxon>Alcaligenaceae</taxon>
        <taxon>Castellaniella</taxon>
    </lineage>
</organism>
<dbReference type="SMART" id="SM00062">
    <property type="entry name" value="PBPb"/>
    <property type="match status" value="1"/>
</dbReference>
<feature type="domain" description="Solute-binding protein family 3/N-terminal" evidence="3">
    <location>
        <begin position="41"/>
        <end position="264"/>
    </location>
</feature>
<sequence>MITSFPPNRGMAALALGAAALLAAAAPAHANTLEQVQQQKTLRVAIDLNAPPYGMKDASLKETGSDVETAQLLAKDLGVRLEIVPTTQANRIPFLLTNKADVVISSLTITPQRQEVVDFTIPYAAIQSVIAAPESEAISSMKDLAGKTVMTARGTTNDANVTRLAPAGTNIVRFENDATAMTAVTSGRGNIYSGAPAIIASLNKQLAENGKPPLVTKVVMATSMLGIGVAKNNPQLLEKMNELIRKTLKSGELNAIYRKYHGADLPAEIVAEGK</sequence>
<dbReference type="EMBL" id="JACHIB010000007">
    <property type="protein sequence ID" value="MBB6083472.1"/>
    <property type="molecule type" value="Genomic_DNA"/>
</dbReference>
<dbReference type="InterPro" id="IPR001638">
    <property type="entry name" value="Solute-binding_3/MltF_N"/>
</dbReference>
<name>A0A7W9TPL5_CASDE</name>
<accession>A0A7W9TPL5</accession>
<protein>
    <submittedName>
        <fullName evidence="4">Polar amino acid transport system substrate-binding protein</fullName>
    </submittedName>
</protein>
<dbReference type="Pfam" id="PF00497">
    <property type="entry name" value="SBP_bac_3"/>
    <property type="match status" value="1"/>
</dbReference>
<feature type="chain" id="PRO_5030642921" evidence="2">
    <location>
        <begin position="31"/>
        <end position="274"/>
    </location>
</feature>
<feature type="signal peptide" evidence="2">
    <location>
        <begin position="1"/>
        <end position="30"/>
    </location>
</feature>
<reference evidence="4 5" key="1">
    <citation type="submission" date="2020-08" db="EMBL/GenBank/DDBJ databases">
        <title>Genomic Encyclopedia of Type Strains, Phase IV (KMG-IV): sequencing the most valuable type-strain genomes for metagenomic binning, comparative biology and taxonomic classification.</title>
        <authorList>
            <person name="Goeker M."/>
        </authorList>
    </citation>
    <scope>NUCLEOTIDE SEQUENCE [LARGE SCALE GENOMIC DNA]</scope>
    <source>
        <strain evidence="4 5">DSM 12141</strain>
    </source>
</reference>
<dbReference type="RefSeq" id="WP_052355576.1">
    <property type="nucleotide sequence ID" value="NZ_JACHIB010000007.1"/>
</dbReference>
<evidence type="ECO:0000313" key="4">
    <source>
        <dbReference type="EMBL" id="MBB6083472.1"/>
    </source>
</evidence>
<gene>
    <name evidence="4" type="ORF">HNR28_001510</name>
</gene>
<keyword evidence="1 2" id="KW-0732">Signal</keyword>
<dbReference type="AlphaFoldDB" id="A0A7W9TPL5"/>
<dbReference type="Gene3D" id="3.40.190.10">
    <property type="entry name" value="Periplasmic binding protein-like II"/>
    <property type="match status" value="2"/>
</dbReference>
<comment type="caution">
    <text evidence="4">The sequence shown here is derived from an EMBL/GenBank/DDBJ whole genome shotgun (WGS) entry which is preliminary data.</text>
</comment>
<proteinExistence type="predicted"/>
<evidence type="ECO:0000259" key="3">
    <source>
        <dbReference type="SMART" id="SM00062"/>
    </source>
</evidence>
<dbReference type="PANTHER" id="PTHR35936:SF17">
    <property type="entry name" value="ARGININE-BINDING EXTRACELLULAR PROTEIN ARTP"/>
    <property type="match status" value="1"/>
</dbReference>
<dbReference type="SUPFAM" id="SSF53850">
    <property type="entry name" value="Periplasmic binding protein-like II"/>
    <property type="match status" value="1"/>
</dbReference>
<dbReference type="Proteomes" id="UP000541136">
    <property type="component" value="Unassembled WGS sequence"/>
</dbReference>
<evidence type="ECO:0000256" key="2">
    <source>
        <dbReference type="SAM" id="SignalP"/>
    </source>
</evidence>